<keyword evidence="2" id="KW-0449">Lipoprotein</keyword>
<proteinExistence type="predicted"/>
<dbReference type="EMBL" id="JABANE010000006">
    <property type="protein sequence ID" value="NME67006.1"/>
    <property type="molecule type" value="Genomic_DNA"/>
</dbReference>
<dbReference type="Gene3D" id="1.25.40.390">
    <property type="match status" value="1"/>
</dbReference>
<dbReference type="AlphaFoldDB" id="A0A7X9RSG0"/>
<accession>A0A7X9RSG0</accession>
<feature type="signal peptide" evidence="1">
    <location>
        <begin position="1"/>
        <end position="24"/>
    </location>
</feature>
<evidence type="ECO:0000256" key="1">
    <source>
        <dbReference type="SAM" id="SignalP"/>
    </source>
</evidence>
<sequence length="481" mass="52442">MKFTKSIKNILVAGALLISGASCTSDFEEINTNPNIPSNQPSAAQYFTFAQLATSGVGHETPRLNSLSTGVWSMHFTTSFGTDNQTWVTGTGPMWVEEYFNNSYIKVLGNLLAAQMQLESESAGYAMMEVWRVYHAHRMADLYGHIPYSEAGKALTDGILKPKYDAQSEVYSDMINVLSAAIAKLSGGGNTFGAQDLIYGGDHAMWAKFANSLKLRLANRVGNTSAIQEALNAPLITSLDDQALIPYSGQGDVWNMGSNGDVFSFSWLLSHPSQGILNVMTGRDMDETNDDPRLSVFFDNSIADSDAKTPWYTPTISHGEVPAATNIFRVNQANLGGADSPDLLVTAAEVAFLKAEQSLSEADFIAGVNLSLSHYGLGDDVEANYPVFAAKLKADFAANAKAAILTQKWVAIIGNGPESFAEVRRNRDLFYGTILQPNVDYVKTIYDNFSFDRLDFPNSEKASNAEGVEQAKTLPDNFWWN</sequence>
<protein>
    <submittedName>
        <fullName evidence="2">SusD/RagB family nutrient-binding outer membrane lipoprotein</fullName>
    </submittedName>
</protein>
<dbReference type="InterPro" id="IPR041662">
    <property type="entry name" value="SusD-like_2"/>
</dbReference>
<reference evidence="2 3" key="1">
    <citation type="submission" date="2020-04" db="EMBL/GenBank/DDBJ databases">
        <title>Flammeovirga sp. SR4, a novel species isolated from seawater.</title>
        <authorList>
            <person name="Wang X."/>
        </authorList>
    </citation>
    <scope>NUCLEOTIDE SEQUENCE [LARGE SCALE GENOMIC DNA]</scope>
    <source>
        <strain evidence="2 3">ATCC 23126</strain>
    </source>
</reference>
<keyword evidence="1" id="KW-0732">Signal</keyword>
<evidence type="ECO:0000313" key="3">
    <source>
        <dbReference type="Proteomes" id="UP000576082"/>
    </source>
</evidence>
<name>A0A7X9RSG0_9BACT</name>
<gene>
    <name evidence="2" type="ORF">HHU12_03415</name>
</gene>
<dbReference type="InterPro" id="IPR011990">
    <property type="entry name" value="TPR-like_helical_dom_sf"/>
</dbReference>
<dbReference type="PROSITE" id="PS51257">
    <property type="entry name" value="PROKAR_LIPOPROTEIN"/>
    <property type="match status" value="1"/>
</dbReference>
<dbReference type="Proteomes" id="UP000576082">
    <property type="component" value="Unassembled WGS sequence"/>
</dbReference>
<keyword evidence="3" id="KW-1185">Reference proteome</keyword>
<dbReference type="SUPFAM" id="SSF48452">
    <property type="entry name" value="TPR-like"/>
    <property type="match status" value="1"/>
</dbReference>
<organism evidence="2 3">
    <name type="scientific">Flammeovirga aprica JL-4</name>
    <dbReference type="NCBI Taxonomy" id="694437"/>
    <lineage>
        <taxon>Bacteria</taxon>
        <taxon>Pseudomonadati</taxon>
        <taxon>Bacteroidota</taxon>
        <taxon>Cytophagia</taxon>
        <taxon>Cytophagales</taxon>
        <taxon>Flammeovirgaceae</taxon>
        <taxon>Flammeovirga</taxon>
    </lineage>
</organism>
<comment type="caution">
    <text evidence="2">The sequence shown here is derived from an EMBL/GenBank/DDBJ whole genome shotgun (WGS) entry which is preliminary data.</text>
</comment>
<dbReference type="RefSeq" id="WP_169655019.1">
    <property type="nucleotide sequence ID" value="NZ_JABANE010000006.1"/>
</dbReference>
<feature type="chain" id="PRO_5031246832" evidence="1">
    <location>
        <begin position="25"/>
        <end position="481"/>
    </location>
</feature>
<evidence type="ECO:0000313" key="2">
    <source>
        <dbReference type="EMBL" id="NME67006.1"/>
    </source>
</evidence>
<dbReference type="Pfam" id="PF12771">
    <property type="entry name" value="SusD-like_2"/>
    <property type="match status" value="1"/>
</dbReference>